<organism evidence="6 7">
    <name type="scientific">Balneatrix alpica</name>
    <dbReference type="NCBI Taxonomy" id="75684"/>
    <lineage>
        <taxon>Bacteria</taxon>
        <taxon>Pseudomonadati</taxon>
        <taxon>Pseudomonadota</taxon>
        <taxon>Gammaproteobacteria</taxon>
        <taxon>Oceanospirillales</taxon>
        <taxon>Balneatrichaceae</taxon>
        <taxon>Balneatrix</taxon>
    </lineage>
</organism>
<keyword evidence="4" id="KW-1133">Transmembrane helix</keyword>
<dbReference type="RefSeq" id="WP_027311490.1">
    <property type="nucleotide sequence ID" value="NZ_JAUESS010000007.1"/>
</dbReference>
<keyword evidence="5" id="KW-0472">Membrane</keyword>
<dbReference type="Pfam" id="PF01810">
    <property type="entry name" value="LysE"/>
    <property type="match status" value="1"/>
</dbReference>
<evidence type="ECO:0000313" key="7">
    <source>
        <dbReference type="Proteomes" id="UP001589628"/>
    </source>
</evidence>
<sequence length="202" mass="22220">MNLPSLEVWLPILTFAFVTAGTPGPNNLLLTASGARFGLARSWPHIVGIMLGVVVMVALSGMGLAQVFIRWPLVQWLLKGIGCGYLLWLAWKLLKAKNGEQALPLLDRPWRVHEALLFQGVNPKAWMMATSAISLFVPDPSQTLEITVVICLSFIMVNMITGSSWVLLGQSLRIWLQSPTNERWFNGGLAASLVGCVLWLLV</sequence>
<keyword evidence="3" id="KW-0812">Transmembrane</keyword>
<protein>
    <submittedName>
        <fullName evidence="6">LysE family translocator</fullName>
    </submittedName>
</protein>
<proteinExistence type="predicted"/>
<evidence type="ECO:0000256" key="1">
    <source>
        <dbReference type="ARBA" id="ARBA00004651"/>
    </source>
</evidence>
<keyword evidence="2" id="KW-1003">Cell membrane</keyword>
<gene>
    <name evidence="6" type="ORF">ACFFLH_06130</name>
</gene>
<dbReference type="PANTHER" id="PTHR30086:SF20">
    <property type="entry name" value="ARGININE EXPORTER PROTEIN ARGO-RELATED"/>
    <property type="match status" value="1"/>
</dbReference>
<name>A0ABV5ZBS8_9GAMM</name>
<evidence type="ECO:0000256" key="5">
    <source>
        <dbReference type="ARBA" id="ARBA00023136"/>
    </source>
</evidence>
<dbReference type="PANTHER" id="PTHR30086">
    <property type="entry name" value="ARGININE EXPORTER PROTEIN ARGO"/>
    <property type="match status" value="1"/>
</dbReference>
<evidence type="ECO:0000313" key="6">
    <source>
        <dbReference type="EMBL" id="MFB9885979.1"/>
    </source>
</evidence>
<dbReference type="EMBL" id="JBHLZN010000002">
    <property type="protein sequence ID" value="MFB9885979.1"/>
    <property type="molecule type" value="Genomic_DNA"/>
</dbReference>
<dbReference type="InterPro" id="IPR001123">
    <property type="entry name" value="LeuE-type"/>
</dbReference>
<keyword evidence="7" id="KW-1185">Reference proteome</keyword>
<comment type="subcellular location">
    <subcellularLocation>
        <location evidence="1">Cell membrane</location>
        <topology evidence="1">Multi-pass membrane protein</topology>
    </subcellularLocation>
</comment>
<evidence type="ECO:0000256" key="3">
    <source>
        <dbReference type="ARBA" id="ARBA00022692"/>
    </source>
</evidence>
<accession>A0ABV5ZBS8</accession>
<evidence type="ECO:0000256" key="2">
    <source>
        <dbReference type="ARBA" id="ARBA00022475"/>
    </source>
</evidence>
<dbReference type="Proteomes" id="UP001589628">
    <property type="component" value="Unassembled WGS sequence"/>
</dbReference>
<evidence type="ECO:0000256" key="4">
    <source>
        <dbReference type="ARBA" id="ARBA00022989"/>
    </source>
</evidence>
<comment type="caution">
    <text evidence="6">The sequence shown here is derived from an EMBL/GenBank/DDBJ whole genome shotgun (WGS) entry which is preliminary data.</text>
</comment>
<reference evidence="6 7" key="1">
    <citation type="submission" date="2024-09" db="EMBL/GenBank/DDBJ databases">
        <authorList>
            <person name="Sun Q."/>
            <person name="Mori K."/>
        </authorList>
    </citation>
    <scope>NUCLEOTIDE SEQUENCE [LARGE SCALE GENOMIC DNA]</scope>
    <source>
        <strain evidence="6 7">ATCC 51285</strain>
    </source>
</reference>